<feature type="chain" id="PRO_5046773562" description="DUF4251 domain-containing protein" evidence="1">
    <location>
        <begin position="23"/>
        <end position="165"/>
    </location>
</feature>
<proteinExistence type="predicted"/>
<sequence length="165" mass="18755">MNKLYIAALFFITIFSSCSSNEQDSLSETYNNTISFGQEEFGIQQVNVGYDLFGNISLLLHSLNKNQLIQLPSGSGAFIEFEGIKQSQIHMDSDYYVEIPEAHYYLGVVNGDQLLRSNGINIKKAVEGYVKIIELSNDNIKLRYLYKRFDGVMFKGEYSGPYTEK</sequence>
<gene>
    <name evidence="2" type="ORF">T190423A01A_80027</name>
</gene>
<name>A0ABP1F4L4_9FLAO</name>
<reference evidence="2 3" key="1">
    <citation type="submission" date="2024-05" db="EMBL/GenBank/DDBJ databases">
        <authorList>
            <person name="Duchaud E."/>
        </authorList>
    </citation>
    <scope>NUCLEOTIDE SEQUENCE [LARGE SCALE GENOMIC DNA]</scope>
    <source>
        <strain evidence="2">Ena-SAMPLE-TAB-13-05-2024-13:56:06:370-140308</strain>
    </source>
</reference>
<feature type="signal peptide" evidence="1">
    <location>
        <begin position="1"/>
        <end position="22"/>
    </location>
</feature>
<evidence type="ECO:0000313" key="3">
    <source>
        <dbReference type="Proteomes" id="UP001497527"/>
    </source>
</evidence>
<evidence type="ECO:0008006" key="4">
    <source>
        <dbReference type="Google" id="ProtNLM"/>
    </source>
</evidence>
<accession>A0ABP1F4L4</accession>
<dbReference type="PROSITE" id="PS51257">
    <property type="entry name" value="PROKAR_LIPOPROTEIN"/>
    <property type="match status" value="1"/>
</dbReference>
<dbReference type="EMBL" id="CAXJIO010000017">
    <property type="protein sequence ID" value="CAL2104490.1"/>
    <property type="molecule type" value="Genomic_DNA"/>
</dbReference>
<dbReference type="RefSeq" id="WP_348718920.1">
    <property type="nucleotide sequence ID" value="NZ_CAXJIO010000017.1"/>
</dbReference>
<protein>
    <recommendedName>
        <fullName evidence="4">DUF4251 domain-containing protein</fullName>
    </recommendedName>
</protein>
<organism evidence="2 3">
    <name type="scientific">Tenacibaculum polynesiense</name>
    <dbReference type="NCBI Taxonomy" id="3137857"/>
    <lineage>
        <taxon>Bacteria</taxon>
        <taxon>Pseudomonadati</taxon>
        <taxon>Bacteroidota</taxon>
        <taxon>Flavobacteriia</taxon>
        <taxon>Flavobacteriales</taxon>
        <taxon>Flavobacteriaceae</taxon>
        <taxon>Tenacibaculum</taxon>
    </lineage>
</organism>
<evidence type="ECO:0000313" key="2">
    <source>
        <dbReference type="EMBL" id="CAL2104490.1"/>
    </source>
</evidence>
<dbReference type="Proteomes" id="UP001497527">
    <property type="component" value="Unassembled WGS sequence"/>
</dbReference>
<keyword evidence="3" id="KW-1185">Reference proteome</keyword>
<evidence type="ECO:0000256" key="1">
    <source>
        <dbReference type="SAM" id="SignalP"/>
    </source>
</evidence>
<comment type="caution">
    <text evidence="2">The sequence shown here is derived from an EMBL/GenBank/DDBJ whole genome shotgun (WGS) entry which is preliminary data.</text>
</comment>
<keyword evidence="1" id="KW-0732">Signal</keyword>